<dbReference type="PANTHER" id="PTHR17901">
    <property type="entry name" value="MAGNESIUM-DEPENDENT PHOSPHATASE 1 MDP1"/>
    <property type="match status" value="1"/>
</dbReference>
<dbReference type="RefSeq" id="WP_105351096.1">
    <property type="nucleotide sequence ID" value="NZ_PUIA01000017.1"/>
</dbReference>
<dbReference type="OrthoDB" id="271592at2"/>
<name>A0A2S8FX99_9BACT</name>
<evidence type="ECO:0000313" key="2">
    <source>
        <dbReference type="Proteomes" id="UP000240009"/>
    </source>
</evidence>
<dbReference type="SFLD" id="SFLDG01131">
    <property type="entry name" value="C1.5.2:_MDP_Like"/>
    <property type="match status" value="1"/>
</dbReference>
<dbReference type="EMBL" id="PUIA01000017">
    <property type="protein sequence ID" value="PQO36798.1"/>
    <property type="molecule type" value="Genomic_DNA"/>
</dbReference>
<dbReference type="NCBIfam" id="TIGR01681">
    <property type="entry name" value="HAD-SF-IIIC"/>
    <property type="match status" value="1"/>
</dbReference>
<reference evidence="1 2" key="1">
    <citation type="submission" date="2018-02" db="EMBL/GenBank/DDBJ databases">
        <title>Comparative genomes isolates from brazilian mangrove.</title>
        <authorList>
            <person name="Araujo J.E."/>
            <person name="Taketani R.G."/>
            <person name="Silva M.C.P."/>
            <person name="Loureco M.V."/>
            <person name="Andreote F.D."/>
        </authorList>
    </citation>
    <scope>NUCLEOTIDE SEQUENCE [LARGE SCALE GENOMIC DNA]</scope>
    <source>
        <strain evidence="1 2">HEX-2 MGV</strain>
    </source>
</reference>
<accession>A0A2S8FX99</accession>
<evidence type="ECO:0000313" key="1">
    <source>
        <dbReference type="EMBL" id="PQO36798.1"/>
    </source>
</evidence>
<dbReference type="AlphaFoldDB" id="A0A2S8FX99"/>
<dbReference type="NCBIfam" id="TIGR01685">
    <property type="entry name" value="MDP-1"/>
    <property type="match status" value="1"/>
</dbReference>
<dbReference type="InterPro" id="IPR036412">
    <property type="entry name" value="HAD-like_sf"/>
</dbReference>
<dbReference type="Gene3D" id="3.40.50.1000">
    <property type="entry name" value="HAD superfamily/HAD-like"/>
    <property type="match status" value="1"/>
</dbReference>
<dbReference type="Pfam" id="PF12689">
    <property type="entry name" value="Acid_PPase"/>
    <property type="match status" value="1"/>
</dbReference>
<dbReference type="InterPro" id="IPR010033">
    <property type="entry name" value="HAD_SF_ppase_IIIC"/>
</dbReference>
<dbReference type="InterPro" id="IPR023214">
    <property type="entry name" value="HAD_sf"/>
</dbReference>
<sequence>MSIPRLIVFDLDFTLWDCGGTWCDCLSPPFRVNGKRIEDRTGRLVRLYDDVHEILAHCDDHAITLALASRTEKPTWARELLSHLDITHRFAFAEIYPSSKLRHFAALQKDSGFAYEEMLFFDDEMRNIHEVGGLGVTSIYVRDGMTADLFHSSLNEFADRQNPHRG</sequence>
<dbReference type="SFLD" id="SFLDG01129">
    <property type="entry name" value="C1.5:_HAD__Beta-PGM__Phosphata"/>
    <property type="match status" value="1"/>
</dbReference>
<gene>
    <name evidence="1" type="ORF">C5Y96_06425</name>
</gene>
<protein>
    <submittedName>
        <fullName evidence="1">Magnesium-dependent phosphatase-1</fullName>
    </submittedName>
</protein>
<dbReference type="SUPFAM" id="SSF56784">
    <property type="entry name" value="HAD-like"/>
    <property type="match status" value="1"/>
</dbReference>
<dbReference type="InterPro" id="IPR010036">
    <property type="entry name" value="MDP_1_eu_arc"/>
</dbReference>
<dbReference type="SFLD" id="SFLDS00003">
    <property type="entry name" value="Haloacid_Dehalogenase"/>
    <property type="match status" value="1"/>
</dbReference>
<dbReference type="Proteomes" id="UP000240009">
    <property type="component" value="Unassembled WGS sequence"/>
</dbReference>
<dbReference type="GO" id="GO:0003993">
    <property type="term" value="F:acid phosphatase activity"/>
    <property type="evidence" value="ECO:0007669"/>
    <property type="project" value="TreeGrafter"/>
</dbReference>
<comment type="caution">
    <text evidence="1">The sequence shown here is derived from an EMBL/GenBank/DDBJ whole genome shotgun (WGS) entry which is preliminary data.</text>
</comment>
<organism evidence="1 2">
    <name type="scientific">Blastopirellula marina</name>
    <dbReference type="NCBI Taxonomy" id="124"/>
    <lineage>
        <taxon>Bacteria</taxon>
        <taxon>Pseudomonadati</taxon>
        <taxon>Planctomycetota</taxon>
        <taxon>Planctomycetia</taxon>
        <taxon>Pirellulales</taxon>
        <taxon>Pirellulaceae</taxon>
        <taxon>Blastopirellula</taxon>
    </lineage>
</organism>
<proteinExistence type="predicted"/>
<dbReference type="PANTHER" id="PTHR17901:SF14">
    <property type="entry name" value="MAGNESIUM-DEPENDENT PHOSPHATASE 1"/>
    <property type="match status" value="1"/>
</dbReference>